<dbReference type="Gene3D" id="3.40.630.30">
    <property type="match status" value="1"/>
</dbReference>
<comment type="catalytic activity">
    <reaction evidence="8 9">
        <text>L-2,4-diaminobutanoate + acetyl-CoA = (2S)-4-acetamido-2-aminobutanoate + CoA + H(+)</text>
        <dbReference type="Rhea" id="RHEA:16901"/>
        <dbReference type="ChEBI" id="CHEBI:15378"/>
        <dbReference type="ChEBI" id="CHEBI:57287"/>
        <dbReference type="ChEBI" id="CHEBI:57288"/>
        <dbReference type="ChEBI" id="CHEBI:58761"/>
        <dbReference type="ChEBI" id="CHEBI:58929"/>
        <dbReference type="EC" id="2.3.1.178"/>
    </reaction>
</comment>
<evidence type="ECO:0000256" key="2">
    <source>
        <dbReference type="ARBA" id="ARBA00004978"/>
    </source>
</evidence>
<keyword evidence="6 9" id="KW-0808">Transferase</keyword>
<evidence type="ECO:0000256" key="8">
    <source>
        <dbReference type="ARBA" id="ARBA00048924"/>
    </source>
</evidence>
<evidence type="ECO:0000256" key="6">
    <source>
        <dbReference type="ARBA" id="ARBA00022679"/>
    </source>
</evidence>
<evidence type="ECO:0000313" key="12">
    <source>
        <dbReference type="EMBL" id="SFJ31111.1"/>
    </source>
</evidence>
<evidence type="ECO:0000256" key="5">
    <source>
        <dbReference type="ARBA" id="ARBA00017935"/>
    </source>
</evidence>
<evidence type="ECO:0000259" key="10">
    <source>
        <dbReference type="PROSITE" id="PS51186"/>
    </source>
</evidence>
<evidence type="ECO:0000256" key="7">
    <source>
        <dbReference type="ARBA" id="ARBA00023315"/>
    </source>
</evidence>
<dbReference type="EMBL" id="DQ108975">
    <property type="protein sequence ID" value="AAZ57190.1"/>
    <property type="molecule type" value="Genomic_DNA"/>
</dbReference>
<evidence type="ECO:0000256" key="4">
    <source>
        <dbReference type="ARBA" id="ARBA00012355"/>
    </source>
</evidence>
<reference evidence="11" key="1">
    <citation type="journal article" date="2006" name="Curr. Microbiol.">
        <title>Cloning and characterization of the genes for biosynthesis of the compatible solute ectoine in the moderately halophilic bacterium Halobacillus dabanensis D-8(T).</title>
        <authorList>
            <person name="Zhao B."/>
            <person name="Lu W."/>
            <person name="Yang L."/>
            <person name="Zhang B."/>
            <person name="Wang L."/>
            <person name="Yang S.S."/>
        </authorList>
    </citation>
    <scope>NUCLEOTIDE SEQUENCE</scope>
    <source>
        <strain evidence="11">JCM 12772</strain>
    </source>
</reference>
<dbReference type="InterPro" id="IPR000182">
    <property type="entry name" value="GNAT_dom"/>
</dbReference>
<protein>
    <recommendedName>
        <fullName evidence="5 9">L-2,4-diaminobutyric acid acetyltransferase</fullName>
        <shortName evidence="9">DABA acetyltransferase</shortName>
        <ecNumber evidence="4 9">2.3.1.178</ecNumber>
    </recommendedName>
</protein>
<evidence type="ECO:0000313" key="13">
    <source>
        <dbReference type="Proteomes" id="UP000183557"/>
    </source>
</evidence>
<feature type="domain" description="N-acetyltransferase" evidence="10">
    <location>
        <begin position="30"/>
        <end position="168"/>
    </location>
</feature>
<sequence>MSNLSRWQNFQKKIREVIFIPTTTEDVKHYQFSVPEKSDGASVYELIENIPILDLNSSYSYLLWCEFFSDTSVVVKDGEETVGFISGFIDPSSPDTLFIWQVAVAETERGNGLATRMIDHILDRHDVAFIEATVSPSNQPSQQLFKGFAEKKEVPCNISVCFKEDDFPGEEHEQENTFRIGPLKN</sequence>
<gene>
    <name evidence="9 11" type="primary">ectA</name>
    <name evidence="12" type="ORF">SAMN04487936_101623</name>
</gene>
<dbReference type="Pfam" id="PF00583">
    <property type="entry name" value="Acetyltransf_1"/>
    <property type="match status" value="1"/>
</dbReference>
<reference evidence="12" key="2">
    <citation type="submission" date="2016-10" db="EMBL/GenBank/DDBJ databases">
        <authorList>
            <person name="de Groot N.N."/>
        </authorList>
    </citation>
    <scope>NUCLEOTIDE SEQUENCE [LARGE SCALE GENOMIC DNA]</scope>
    <source>
        <strain evidence="12">CGMCC 1.3704</strain>
    </source>
</reference>
<evidence type="ECO:0000256" key="3">
    <source>
        <dbReference type="ARBA" id="ARBA00010712"/>
    </source>
</evidence>
<keyword evidence="13" id="KW-1185">Reference proteome</keyword>
<dbReference type="Proteomes" id="UP000183557">
    <property type="component" value="Unassembled WGS sequence"/>
</dbReference>
<dbReference type="GO" id="GO:0019491">
    <property type="term" value="P:ectoine biosynthetic process"/>
    <property type="evidence" value="ECO:0007669"/>
    <property type="project" value="UniProtKB-UniPathway"/>
</dbReference>
<comment type="pathway">
    <text evidence="2 9">Amine and polyamine biosynthesis; ectoine biosynthesis; L-ectoine from L-aspartate 4-semialdehyde: step 2/3.</text>
</comment>
<name>Q3SAG8_HALDA</name>
<dbReference type="InterPro" id="IPR012772">
    <property type="entry name" value="Ectoine_EctA"/>
</dbReference>
<dbReference type="GO" id="GO:0033816">
    <property type="term" value="F:diaminobutyrate acetyltransferase activity"/>
    <property type="evidence" value="ECO:0007669"/>
    <property type="project" value="UniProtKB-EC"/>
</dbReference>
<dbReference type="PROSITE" id="PS51186">
    <property type="entry name" value="GNAT"/>
    <property type="match status" value="1"/>
</dbReference>
<evidence type="ECO:0000256" key="9">
    <source>
        <dbReference type="RuleBase" id="RU365045"/>
    </source>
</evidence>
<keyword evidence="7 9" id="KW-0012">Acyltransferase</keyword>
<dbReference type="STRING" id="240302.BN982_02390"/>
<organism evidence="11">
    <name type="scientific">Halobacillus dabanensis</name>
    <dbReference type="NCBI Taxonomy" id="240302"/>
    <lineage>
        <taxon>Bacteria</taxon>
        <taxon>Bacillati</taxon>
        <taxon>Bacillota</taxon>
        <taxon>Bacilli</taxon>
        <taxon>Bacillales</taxon>
        <taxon>Bacillaceae</taxon>
        <taxon>Halobacillus</taxon>
    </lineage>
</organism>
<evidence type="ECO:0000256" key="1">
    <source>
        <dbReference type="ARBA" id="ARBA00003741"/>
    </source>
</evidence>
<accession>Q3SAG8</accession>
<comment type="function">
    <text evidence="1 9">Catalyzes the acetylation of L-2,4-diaminobutyrate (DABA) to gamma-N-acetyl-alpha,gamma-diaminobutyric acid (ADABA) with acetyl coenzyme A.</text>
</comment>
<comment type="similarity">
    <text evidence="3 9">Belongs to the acetyltransferase family. EctA subfamily.</text>
</comment>
<dbReference type="UniPathway" id="UPA00067">
    <property type="reaction ID" value="UER00122"/>
</dbReference>
<reference evidence="13" key="3">
    <citation type="submission" date="2016-10" db="EMBL/GenBank/DDBJ databases">
        <authorList>
            <person name="Varghese N."/>
            <person name="Submissions S."/>
        </authorList>
    </citation>
    <scope>NUCLEOTIDE SEQUENCE [LARGE SCALE GENOMIC DNA]</scope>
    <source>
        <strain evidence="13">CGMCC 1.3704</strain>
    </source>
</reference>
<dbReference type="NCBIfam" id="TIGR02406">
    <property type="entry name" value="ectoine_EctA"/>
    <property type="match status" value="1"/>
</dbReference>
<proteinExistence type="inferred from homology"/>
<dbReference type="AlphaFoldDB" id="Q3SAG8"/>
<dbReference type="CDD" id="cd04301">
    <property type="entry name" value="NAT_SF"/>
    <property type="match status" value="1"/>
</dbReference>
<dbReference type="SUPFAM" id="SSF55729">
    <property type="entry name" value="Acyl-CoA N-acyltransferases (Nat)"/>
    <property type="match status" value="1"/>
</dbReference>
<dbReference type="eggNOG" id="COG0456">
    <property type="taxonomic scope" value="Bacteria"/>
</dbReference>
<dbReference type="InterPro" id="IPR016181">
    <property type="entry name" value="Acyl_CoA_acyltransferase"/>
</dbReference>
<dbReference type="EMBL" id="FOSB01000001">
    <property type="protein sequence ID" value="SFJ31111.1"/>
    <property type="molecule type" value="Genomic_DNA"/>
</dbReference>
<dbReference type="EC" id="2.3.1.178" evidence="4 9"/>
<evidence type="ECO:0000313" key="11">
    <source>
        <dbReference type="EMBL" id="AAZ57190.1"/>
    </source>
</evidence>